<evidence type="ECO:0000256" key="1">
    <source>
        <dbReference type="SAM" id="MobiDB-lite"/>
    </source>
</evidence>
<dbReference type="VEuPathDB" id="CryptoDB:Cvel_12128"/>
<evidence type="ECO:0000313" key="2">
    <source>
        <dbReference type="EMBL" id="CEM53642.1"/>
    </source>
</evidence>
<sequence>METAYSIDSLHTLPPLLKRLSLEKKISNKTLCKAIYHTGKAFRKKEHSQSQGDPEPPVSSDVSHPLEKLIRLAAGRSTLSPRQLSNMCLAVAYFPWNDPDLRLRLLRPFLTACSHRLFELNPQDLSNALYAAALVGDGSNALVRALEDGETSRGGAEGQQCRHRKPRVLAEGGEFAPQGLSVLVWSLATLGARASSLFSLARETAVKSEFYGFSSQNLSNFAWAFANSNEGRGDSLLFFSIASAALALEGGGIGTFSAQEISILLWSFAATECVHAELFQAAGLIFAGRVGREFEPQHLSNAVWAYAATRTVPPSEFLLSAAEFACRSAEQFTAEGLSKTAWAFARTLDSDSNFEEDVGDKGDHPKQRRQSVNSPQAAVVAAARAGIPVLSSFSLRQLCRMIGAAATTLEWVGYETEGVNWREREIGGGESALRSFLSAASEEIRKRLQSQSPETPIGPVELTLLAWAGAKSGQDCGGLFGYLGEAVMQEVVCIERGLGEISGSSLLQNQLTVAQSGFSLRRISTLLWSFAMVGFYDEALFSCLCELTLVRVDEWRRLEFENREEGEKSRSFPSFSTMEDETADLGEEEREREEERKRGDFDEKRARETIQREGVTNRTVCLILWSLSTANHSATPVFSALLHLFETSSPERQGRKVRGGREACEEVQRSRGQSVALLSWACGVAGASHPLLFQQLAREVFDREREGEGEKIGVGGEEGREDVAVEDLDSSCFASEKRKSMFIQSDVKELKSKKGPGGKFLTTQELHMFLWGLPSSLGLLEGDRMDVGGRGPDFEETPILPFRERAEMVLDLLKVVLRREAREESGSSQSVGIPSPFLPSQMMRVHERGIPIRSSRHAMESLGGPKSISQSSCDNALLQIASFLLDIRELELSHNRREGFNRNDSVWFPFSLDRLAENEREVLSRMLEEQRKRGWQLEDSTSARQIAQLLRDSGLQFEAEVDVGVPGLAPADFVVWLLPPEVQAPIGSGGRRRASHIDCRPVGGYGSVCDGSEGRKAVVLEVDGPQHFFRNTESLTDTKRMRAPTGRSRLRRALLLRSGMPCVFLPADFIDSCRRAERGMELVKLLQQAIASHRGEETESGSRSLKTKRAVKPQNTFMHS</sequence>
<dbReference type="AlphaFoldDB" id="A0A0G4I9F9"/>
<feature type="compositionally biased region" description="Acidic residues" evidence="1">
    <location>
        <begin position="578"/>
        <end position="592"/>
    </location>
</feature>
<dbReference type="GO" id="GO:0003723">
    <property type="term" value="F:RNA binding"/>
    <property type="evidence" value="ECO:0007669"/>
    <property type="project" value="TreeGrafter"/>
</dbReference>
<feature type="compositionally biased region" description="Basic and acidic residues" evidence="1">
    <location>
        <begin position="593"/>
        <end position="602"/>
    </location>
</feature>
<protein>
    <recommendedName>
        <fullName evidence="3">RAP domain-containing protein</fullName>
    </recommendedName>
</protein>
<gene>
    <name evidence="2" type="ORF">Cvel_12128</name>
</gene>
<dbReference type="GO" id="GO:0035770">
    <property type="term" value="C:ribonucleoprotein granule"/>
    <property type="evidence" value="ECO:0007669"/>
    <property type="project" value="TreeGrafter"/>
</dbReference>
<dbReference type="GO" id="GO:0000963">
    <property type="term" value="P:mitochondrial RNA processing"/>
    <property type="evidence" value="ECO:0007669"/>
    <property type="project" value="TreeGrafter"/>
</dbReference>
<feature type="region of interest" description="Disordered" evidence="1">
    <location>
        <begin position="568"/>
        <end position="602"/>
    </location>
</feature>
<dbReference type="PANTHER" id="PTHR21228">
    <property type="entry name" value="FAST LEU-RICH DOMAIN-CONTAINING"/>
    <property type="match status" value="1"/>
</dbReference>
<name>A0A0G4I9F9_9ALVE</name>
<proteinExistence type="predicted"/>
<dbReference type="InterPro" id="IPR050870">
    <property type="entry name" value="FAST_kinase"/>
</dbReference>
<reference evidence="2" key="1">
    <citation type="submission" date="2014-11" db="EMBL/GenBank/DDBJ databases">
        <authorList>
            <person name="Otto D Thomas"/>
            <person name="Naeem Raeece"/>
        </authorList>
    </citation>
    <scope>NUCLEOTIDE SEQUENCE</scope>
</reference>
<feature type="region of interest" description="Disordered" evidence="1">
    <location>
        <begin position="43"/>
        <end position="63"/>
    </location>
</feature>
<feature type="region of interest" description="Disordered" evidence="1">
    <location>
        <begin position="354"/>
        <end position="375"/>
    </location>
</feature>
<organism evidence="2">
    <name type="scientific">Chromera velia CCMP2878</name>
    <dbReference type="NCBI Taxonomy" id="1169474"/>
    <lineage>
        <taxon>Eukaryota</taxon>
        <taxon>Sar</taxon>
        <taxon>Alveolata</taxon>
        <taxon>Colpodellida</taxon>
        <taxon>Chromeraceae</taxon>
        <taxon>Chromera</taxon>
    </lineage>
</organism>
<accession>A0A0G4I9F9</accession>
<dbReference type="GO" id="GO:0005759">
    <property type="term" value="C:mitochondrial matrix"/>
    <property type="evidence" value="ECO:0007669"/>
    <property type="project" value="TreeGrafter"/>
</dbReference>
<dbReference type="EMBL" id="CDMZ01005712">
    <property type="protein sequence ID" value="CEM53642.1"/>
    <property type="molecule type" value="Genomic_DNA"/>
</dbReference>
<feature type="region of interest" description="Disordered" evidence="1">
    <location>
        <begin position="1093"/>
        <end position="1120"/>
    </location>
</feature>
<evidence type="ECO:0008006" key="3">
    <source>
        <dbReference type="Google" id="ProtNLM"/>
    </source>
</evidence>
<dbReference type="PANTHER" id="PTHR21228:SF40">
    <property type="entry name" value="LD45607P"/>
    <property type="match status" value="1"/>
</dbReference>
<dbReference type="GO" id="GO:0044528">
    <property type="term" value="P:regulation of mitochondrial mRNA stability"/>
    <property type="evidence" value="ECO:0007669"/>
    <property type="project" value="TreeGrafter"/>
</dbReference>